<sequence length="376" mass="39261">MSLTAFRGTQIFDGETLHDGCALLLRDGCCEGIVTTADLPDGCDTHHLDGGVISPGFVDLQVNGGGGVMLNDDPSVETLEVMAKAHRSLGVAGFLPTLITDTRVRSQAAIGAVAEAINEGVEGIMGLHLEGPHLSVARKGAHDGDLIRPMDDADLAMLLDAAKRLPNVKMTVAPESVTEAQVAAMAEAGVIVSLGHTDADFDTCQRWIDAGATCVTHLYNAMSQLGNREPGCLGATLSNGAVSAGLIADGIHVHPAAIKTALSAKQGPGQIFLVSDAMAVAGSDATEFTLNNRQILRRDGRLTLADGTLAGADLDLAQAVRVLVQQVDVDLAQALAMATTIPAGLLRDDQGLGRFTKGKKIRPVWLDRALYLRDLP</sequence>
<dbReference type="AlphaFoldDB" id="A0A8J7IW59"/>
<evidence type="ECO:0000256" key="1">
    <source>
        <dbReference type="ARBA" id="ARBA00010716"/>
    </source>
</evidence>
<dbReference type="InterPro" id="IPR011059">
    <property type="entry name" value="Metal-dep_hydrolase_composite"/>
</dbReference>
<keyword evidence="2 8" id="KW-0479">Metal-binding</keyword>
<evidence type="ECO:0000256" key="7">
    <source>
        <dbReference type="PIRSR" id="PIRSR038994-2"/>
    </source>
</evidence>
<feature type="binding site" evidence="7">
    <location>
        <begin position="309"/>
        <end position="311"/>
    </location>
    <ligand>
        <name>substrate</name>
    </ligand>
</feature>
<evidence type="ECO:0000256" key="4">
    <source>
        <dbReference type="ARBA" id="ARBA00023277"/>
    </source>
</evidence>
<comment type="caution">
    <text evidence="10">The sequence shown here is derived from an EMBL/GenBank/DDBJ whole genome shotgun (WGS) entry which is preliminary data.</text>
</comment>
<dbReference type="Proteomes" id="UP000640583">
    <property type="component" value="Unassembled WGS sequence"/>
</dbReference>
<dbReference type="Pfam" id="PF01979">
    <property type="entry name" value="Amidohydro_1"/>
    <property type="match status" value="1"/>
</dbReference>
<feature type="binding site" evidence="7">
    <location>
        <position position="141"/>
    </location>
    <ligand>
        <name>substrate</name>
    </ligand>
</feature>
<dbReference type="PANTHER" id="PTHR11113:SF14">
    <property type="entry name" value="N-ACETYLGLUCOSAMINE-6-PHOSPHATE DEACETYLASE"/>
    <property type="match status" value="1"/>
</dbReference>
<feature type="binding site" evidence="7">
    <location>
        <position position="228"/>
    </location>
    <ligand>
        <name>substrate</name>
    </ligand>
</feature>
<feature type="active site" description="Proton donor/acceptor" evidence="6">
    <location>
        <position position="276"/>
    </location>
</feature>
<protein>
    <submittedName>
        <fullName evidence="10">N-acetylglucosamine-6-phosphate deacetylase</fullName>
        <ecNumber evidence="10">3.5.1.25</ecNumber>
    </submittedName>
</protein>
<dbReference type="SUPFAM" id="SSF51556">
    <property type="entry name" value="Metallo-dependent hydrolases"/>
    <property type="match status" value="1"/>
</dbReference>
<dbReference type="Gene3D" id="3.20.20.140">
    <property type="entry name" value="Metal-dependent hydrolases"/>
    <property type="match status" value="1"/>
</dbReference>
<feature type="binding site" evidence="7">
    <location>
        <position position="252"/>
    </location>
    <ligand>
        <name>substrate</name>
    </ligand>
</feature>
<dbReference type="GO" id="GO:0046872">
    <property type="term" value="F:metal ion binding"/>
    <property type="evidence" value="ECO:0007669"/>
    <property type="project" value="UniProtKB-KW"/>
</dbReference>
<evidence type="ECO:0000256" key="2">
    <source>
        <dbReference type="ARBA" id="ARBA00022723"/>
    </source>
</evidence>
<name>A0A8J7IW59_9RHOB</name>
<organism evidence="10 11">
    <name type="scientific">Halocynthiibacter styelae</name>
    <dbReference type="NCBI Taxonomy" id="2761955"/>
    <lineage>
        <taxon>Bacteria</taxon>
        <taxon>Pseudomonadati</taxon>
        <taxon>Pseudomonadota</taxon>
        <taxon>Alphaproteobacteria</taxon>
        <taxon>Rhodobacterales</taxon>
        <taxon>Paracoccaceae</taxon>
        <taxon>Halocynthiibacter</taxon>
    </lineage>
</organism>
<proteinExistence type="inferred from homology"/>
<keyword evidence="11" id="KW-1185">Reference proteome</keyword>
<dbReference type="PANTHER" id="PTHR11113">
    <property type="entry name" value="N-ACETYLGLUCOSAMINE-6-PHOSPHATE DEACETYLASE"/>
    <property type="match status" value="1"/>
</dbReference>
<comment type="cofactor">
    <cofactor evidence="8">
        <name>a divalent metal cation</name>
        <dbReference type="ChEBI" id="CHEBI:60240"/>
    </cofactor>
    <text evidence="8">Binds 1 divalent metal cation per subunit.</text>
</comment>
<dbReference type="PIRSF" id="PIRSF038994">
    <property type="entry name" value="NagA"/>
    <property type="match status" value="1"/>
</dbReference>
<keyword evidence="4 5" id="KW-0119">Carbohydrate metabolism</keyword>
<dbReference type="EMBL" id="JADCKQ010000002">
    <property type="protein sequence ID" value="MBI1492865.1"/>
    <property type="molecule type" value="Genomic_DNA"/>
</dbReference>
<gene>
    <name evidence="10" type="primary">nagA</name>
    <name evidence="10" type="ORF">H1D41_04375</name>
</gene>
<reference evidence="10" key="1">
    <citation type="submission" date="2020-10" db="EMBL/GenBank/DDBJ databases">
        <title>Paenihalocynthiibacter styelae gen. nov., sp. nov., isolated from stalked sea squirt Styela clava.</title>
        <authorList>
            <person name="Kim Y.-O."/>
            <person name="Yoon J.-H."/>
        </authorList>
    </citation>
    <scope>NUCLEOTIDE SEQUENCE</scope>
    <source>
        <strain evidence="10">MYP1-1</strain>
    </source>
</reference>
<keyword evidence="3 5" id="KW-0378">Hydrolase</keyword>
<dbReference type="GO" id="GO:0006046">
    <property type="term" value="P:N-acetylglucosamine catabolic process"/>
    <property type="evidence" value="ECO:0007669"/>
    <property type="project" value="TreeGrafter"/>
</dbReference>
<comment type="similarity">
    <text evidence="1 5">Belongs to the metallo-dependent hydrolases superfamily. NagA family.</text>
</comment>
<dbReference type="NCBIfam" id="TIGR00221">
    <property type="entry name" value="nagA"/>
    <property type="match status" value="1"/>
</dbReference>
<feature type="binding site" evidence="8">
    <location>
        <position position="217"/>
    </location>
    <ligand>
        <name>Zn(2+)</name>
        <dbReference type="ChEBI" id="CHEBI:29105"/>
    </ligand>
</feature>
<dbReference type="InterPro" id="IPR006680">
    <property type="entry name" value="Amidohydro-rel"/>
</dbReference>
<evidence type="ECO:0000256" key="8">
    <source>
        <dbReference type="PIRSR" id="PIRSR038994-3"/>
    </source>
</evidence>
<dbReference type="RefSeq" id="WP_228847755.1">
    <property type="nucleotide sequence ID" value="NZ_JADCKQ010000002.1"/>
</dbReference>
<feature type="binding site" evidence="8">
    <location>
        <position position="130"/>
    </location>
    <ligand>
        <name>Zn(2+)</name>
        <dbReference type="ChEBI" id="CHEBI:29105"/>
    </ligand>
</feature>
<dbReference type="EC" id="3.5.1.25" evidence="10"/>
<evidence type="ECO:0000256" key="3">
    <source>
        <dbReference type="ARBA" id="ARBA00022801"/>
    </source>
</evidence>
<evidence type="ECO:0000256" key="5">
    <source>
        <dbReference type="PIRNR" id="PIRNR038994"/>
    </source>
</evidence>
<accession>A0A8J7IW59</accession>
<dbReference type="InterPro" id="IPR003764">
    <property type="entry name" value="GlcNAc_6-P_deAcase"/>
</dbReference>
<dbReference type="SUPFAM" id="SSF51338">
    <property type="entry name" value="Composite domain of metallo-dependent hydrolases"/>
    <property type="match status" value="1"/>
</dbReference>
<feature type="binding site" evidence="7">
    <location>
        <begin position="220"/>
        <end position="221"/>
    </location>
    <ligand>
        <name>substrate</name>
    </ligand>
</feature>
<evidence type="ECO:0000256" key="6">
    <source>
        <dbReference type="PIRSR" id="PIRSR038994-1"/>
    </source>
</evidence>
<dbReference type="Gene3D" id="2.30.40.10">
    <property type="entry name" value="Urease, subunit C, domain 1"/>
    <property type="match status" value="1"/>
</dbReference>
<dbReference type="InterPro" id="IPR032466">
    <property type="entry name" value="Metal_Hydrolase"/>
</dbReference>
<evidence type="ECO:0000259" key="9">
    <source>
        <dbReference type="Pfam" id="PF01979"/>
    </source>
</evidence>
<evidence type="ECO:0000313" key="11">
    <source>
        <dbReference type="Proteomes" id="UP000640583"/>
    </source>
</evidence>
<evidence type="ECO:0000313" key="10">
    <source>
        <dbReference type="EMBL" id="MBI1492865.1"/>
    </source>
</evidence>
<dbReference type="GO" id="GO:0008448">
    <property type="term" value="F:N-acetylglucosamine-6-phosphate deacetylase activity"/>
    <property type="evidence" value="ECO:0007669"/>
    <property type="project" value="UniProtKB-EC"/>
</dbReference>
<feature type="binding site" evidence="8">
    <location>
        <position position="196"/>
    </location>
    <ligand>
        <name>Zn(2+)</name>
        <dbReference type="ChEBI" id="CHEBI:29105"/>
    </ligand>
</feature>
<feature type="domain" description="Amidohydrolase-related" evidence="9">
    <location>
        <begin position="52"/>
        <end position="360"/>
    </location>
</feature>